<accession>A0ABP6DID9</accession>
<protein>
    <recommendedName>
        <fullName evidence="4">DUF1579 domain-containing protein</fullName>
    </recommendedName>
</protein>
<gene>
    <name evidence="2" type="ORF">GCM10010307_51390</name>
</gene>
<organism evidence="2 3">
    <name type="scientific">Streptomyces vastus</name>
    <dbReference type="NCBI Taxonomy" id="285451"/>
    <lineage>
        <taxon>Bacteria</taxon>
        <taxon>Bacillati</taxon>
        <taxon>Actinomycetota</taxon>
        <taxon>Actinomycetes</taxon>
        <taxon>Kitasatosporales</taxon>
        <taxon>Streptomycetaceae</taxon>
        <taxon>Streptomyces</taxon>
    </lineage>
</organism>
<name>A0ABP6DID9_9ACTN</name>
<feature type="region of interest" description="Disordered" evidence="1">
    <location>
        <begin position="32"/>
        <end position="57"/>
    </location>
</feature>
<comment type="caution">
    <text evidence="2">The sequence shown here is derived from an EMBL/GenBank/DDBJ whole genome shotgun (WGS) entry which is preliminary data.</text>
</comment>
<evidence type="ECO:0000313" key="2">
    <source>
        <dbReference type="EMBL" id="GAA2646029.1"/>
    </source>
</evidence>
<keyword evidence="3" id="KW-1185">Reference proteome</keyword>
<evidence type="ECO:0000313" key="3">
    <source>
        <dbReference type="Proteomes" id="UP001500151"/>
    </source>
</evidence>
<reference evidence="3" key="1">
    <citation type="journal article" date="2019" name="Int. J. Syst. Evol. Microbiol.">
        <title>The Global Catalogue of Microorganisms (GCM) 10K type strain sequencing project: providing services to taxonomists for standard genome sequencing and annotation.</title>
        <authorList>
            <consortium name="The Broad Institute Genomics Platform"/>
            <consortium name="The Broad Institute Genome Sequencing Center for Infectious Disease"/>
            <person name="Wu L."/>
            <person name="Ma J."/>
        </authorList>
    </citation>
    <scope>NUCLEOTIDE SEQUENCE [LARGE SCALE GENOMIC DNA]</scope>
    <source>
        <strain evidence="3">JCM 4524</strain>
    </source>
</reference>
<dbReference type="EMBL" id="BAAASJ010000060">
    <property type="protein sequence ID" value="GAA2646029.1"/>
    <property type="molecule type" value="Genomic_DNA"/>
</dbReference>
<sequence length="222" mass="24736">MAGLHARFVHRFGRSGPGERAVDYFRGLIAPPTPGDSKQAPSNLGVGPIDSFPQANRLGRSHTYDEEVLAMDESARQEVLERLDVLVGEWMVEADFPGLAAPAARSAFEWTLDGRFLVQRTEIALAEAPDSMAIVAVDPETGAYTQHYFDSRGVVRVYAMTFADGVWRLLREAPDFSPLAFRQRFTGRVSEDGDTIRGTWEMSSDGSASWEKDFELTYRRGR</sequence>
<evidence type="ECO:0000256" key="1">
    <source>
        <dbReference type="SAM" id="MobiDB-lite"/>
    </source>
</evidence>
<dbReference type="Proteomes" id="UP001500151">
    <property type="component" value="Unassembled WGS sequence"/>
</dbReference>
<proteinExistence type="predicted"/>
<evidence type="ECO:0008006" key="4">
    <source>
        <dbReference type="Google" id="ProtNLM"/>
    </source>
</evidence>